<gene>
    <name evidence="1" type="ORF">SFRICE_003568</name>
</gene>
<evidence type="ECO:0000313" key="1">
    <source>
        <dbReference type="EMBL" id="SOQ54280.1"/>
    </source>
</evidence>
<dbReference type="AlphaFoldDB" id="A0A2H1WMI2"/>
<reference evidence="1" key="1">
    <citation type="submission" date="2016-07" db="EMBL/GenBank/DDBJ databases">
        <authorList>
            <person name="Bretaudeau A."/>
        </authorList>
    </citation>
    <scope>NUCLEOTIDE SEQUENCE</scope>
    <source>
        <strain evidence="1">Rice</strain>
        <tissue evidence="1">Whole body</tissue>
    </source>
</reference>
<dbReference type="EMBL" id="ODYU01009682">
    <property type="protein sequence ID" value="SOQ54280.1"/>
    <property type="molecule type" value="Genomic_DNA"/>
</dbReference>
<organism evidence="1">
    <name type="scientific">Spodoptera frugiperda</name>
    <name type="common">Fall armyworm</name>
    <dbReference type="NCBI Taxonomy" id="7108"/>
    <lineage>
        <taxon>Eukaryota</taxon>
        <taxon>Metazoa</taxon>
        <taxon>Ecdysozoa</taxon>
        <taxon>Arthropoda</taxon>
        <taxon>Hexapoda</taxon>
        <taxon>Insecta</taxon>
        <taxon>Pterygota</taxon>
        <taxon>Neoptera</taxon>
        <taxon>Endopterygota</taxon>
        <taxon>Lepidoptera</taxon>
        <taxon>Glossata</taxon>
        <taxon>Ditrysia</taxon>
        <taxon>Noctuoidea</taxon>
        <taxon>Noctuidae</taxon>
        <taxon>Amphipyrinae</taxon>
        <taxon>Spodoptera</taxon>
    </lineage>
</organism>
<proteinExistence type="predicted"/>
<accession>A0A2H1WMI2</accession>
<name>A0A2H1WMI2_SPOFR</name>
<sequence>MVMAVTYEVNDNIDRVKFLENLLFSTNEPPQLRMSAMVIYYARIIHIKLPLESLYRIKIKASKSVA</sequence>
<protein>
    <submittedName>
        <fullName evidence="1">SFRICE_003568</fullName>
    </submittedName>
</protein>